<accession>A0A947D6M1</accession>
<organism evidence="1 2">
    <name type="scientific">Prosthecodimorpha staleyi</name>
    <dbReference type="NCBI Taxonomy" id="2840188"/>
    <lineage>
        <taxon>Bacteria</taxon>
        <taxon>Pseudomonadati</taxon>
        <taxon>Pseudomonadota</taxon>
        <taxon>Alphaproteobacteria</taxon>
        <taxon>Hyphomicrobiales</taxon>
        <taxon>Ancalomicrobiaceae</taxon>
        <taxon>Prosthecodimorpha</taxon>
    </lineage>
</organism>
<evidence type="ECO:0008006" key="3">
    <source>
        <dbReference type="Google" id="ProtNLM"/>
    </source>
</evidence>
<name>A0A947D6M1_9HYPH</name>
<evidence type="ECO:0000313" key="1">
    <source>
        <dbReference type="EMBL" id="MBT9287819.1"/>
    </source>
</evidence>
<evidence type="ECO:0000313" key="2">
    <source>
        <dbReference type="Proteomes" id="UP000766595"/>
    </source>
</evidence>
<protein>
    <recommendedName>
        <fullName evidence="3">Apea-like HEPN domain-containing protein</fullName>
    </recommendedName>
</protein>
<dbReference type="EMBL" id="JAHHZF010000001">
    <property type="protein sequence ID" value="MBT9287819.1"/>
    <property type="molecule type" value="Genomic_DNA"/>
</dbReference>
<comment type="caution">
    <text evidence="1">The sequence shown here is derived from an EMBL/GenBank/DDBJ whole genome shotgun (WGS) entry which is preliminary data.</text>
</comment>
<reference evidence="1 2" key="1">
    <citation type="submission" date="2021-06" db="EMBL/GenBank/DDBJ databases">
        <authorList>
            <person name="Grouzdev D.S."/>
            <person name="Koziaeva V."/>
        </authorList>
    </citation>
    <scope>NUCLEOTIDE SEQUENCE [LARGE SCALE GENOMIC DNA]</scope>
    <source>
        <strain evidence="1 2">22</strain>
    </source>
</reference>
<keyword evidence="2" id="KW-1185">Reference proteome</keyword>
<gene>
    <name evidence="1" type="ORF">KL771_00010</name>
</gene>
<dbReference type="AlphaFoldDB" id="A0A947D6M1"/>
<dbReference type="Proteomes" id="UP000766595">
    <property type="component" value="Unassembled WGS sequence"/>
</dbReference>
<proteinExistence type="predicted"/>
<sequence length="451" mass="49342">MAGLKDIIGSILAELKAIQAAQDFPGPNHGFPGLIDAGEHGSLLVNENIERSITELSTLLLENDTAATRQFSNAEWRALVRKSLGPPLASIDLDDPLAVDIVRKELRRALDQARSKNGNQEYAVGCTLFESKDDIDPIRVGPVVIEARHQWLDRMVAEQKIGKVMAKRIRRKWAGGKLAKRKNAVDQIREKDVLAIVGACPFVCSVKTRGLPPESGKHKAIIAARMALAVVALAWDKPSSALDGFRLLIDRNLRQLRILTFEPGKITLAGSKLSHLPSGYTFKPGEWQVQAKRLAPLFAAAGEVLDFVTHATGQVSRPALNNVLMQALLWFHEACREAVDAMAVVKFVAVLDGLACGNGESEIRALLTARVGWSENDSIYKNGGLTMKQAVARLYGEGRSRTVHGTSERLSQDWSEMRGLAEALSRLALLGCLNWFEKNASGDDPAQLRVR</sequence>